<organism evidence="1 2">
    <name type="scientific">Pseudovibrio exalbescens</name>
    <dbReference type="NCBI Taxonomy" id="197461"/>
    <lineage>
        <taxon>Bacteria</taxon>
        <taxon>Pseudomonadati</taxon>
        <taxon>Pseudomonadota</taxon>
        <taxon>Alphaproteobacteria</taxon>
        <taxon>Hyphomicrobiales</taxon>
        <taxon>Stappiaceae</taxon>
        <taxon>Pseudovibrio</taxon>
    </lineage>
</organism>
<dbReference type="Proteomes" id="UP000185783">
    <property type="component" value="Unassembled WGS sequence"/>
</dbReference>
<accession>A0A1U7JGH0</accession>
<proteinExistence type="predicted"/>
<name>A0A1U7JGH0_9HYPH</name>
<gene>
    <name evidence="1" type="ORF">A3843_11745</name>
</gene>
<reference evidence="1 2" key="1">
    <citation type="submission" date="2016-03" db="EMBL/GenBank/DDBJ databases">
        <title>Genome sequence of Nesiotobacter sp. nov., a moderately halophilic alphaproteobacterium isolated from the Yellow Sea, China.</title>
        <authorList>
            <person name="Zhang G."/>
            <person name="Zhang R."/>
        </authorList>
    </citation>
    <scope>NUCLEOTIDE SEQUENCE [LARGE SCALE GENOMIC DNA]</scope>
    <source>
        <strain evidence="1 2">WB1-6</strain>
    </source>
</reference>
<evidence type="ECO:0000313" key="2">
    <source>
        <dbReference type="Proteomes" id="UP000185783"/>
    </source>
</evidence>
<sequence>MAQPADLPDEETAHRVAMDVLRQHAPDLLEAHKVHWIAPHDESITVMENGKPKKLVLTGMKVKMRATTPDKLWFWVIVGPNEQVMVFERDIYWVTLPGHRRTEKWLHDNWLSEHPEVVSRLREAADS</sequence>
<evidence type="ECO:0000313" key="1">
    <source>
        <dbReference type="EMBL" id="OKL43840.1"/>
    </source>
</evidence>
<comment type="caution">
    <text evidence="1">The sequence shown here is derived from an EMBL/GenBank/DDBJ whole genome shotgun (WGS) entry which is preliminary data.</text>
</comment>
<protein>
    <submittedName>
        <fullName evidence="1">Uncharacterized protein</fullName>
    </submittedName>
</protein>
<dbReference type="EMBL" id="LVVZ01000018">
    <property type="protein sequence ID" value="OKL43840.1"/>
    <property type="molecule type" value="Genomic_DNA"/>
</dbReference>
<dbReference type="AlphaFoldDB" id="A0A1U7JGH0"/>
<dbReference type="STRING" id="197461.A3843_11745"/>
<dbReference type="OrthoDB" id="7061608at2"/>
<keyword evidence="2" id="KW-1185">Reference proteome</keyword>